<dbReference type="PROSITE" id="PS50132">
    <property type="entry name" value="RGS"/>
    <property type="match status" value="1"/>
</dbReference>
<evidence type="ECO:0000256" key="1">
    <source>
        <dbReference type="SAM" id="MobiDB-lite"/>
    </source>
</evidence>
<gene>
    <name evidence="3" type="ORF">TRICI_004835</name>
</gene>
<evidence type="ECO:0000313" key="4">
    <source>
        <dbReference type="Proteomes" id="UP000761534"/>
    </source>
</evidence>
<keyword evidence="4" id="KW-1185">Reference proteome</keyword>
<feature type="region of interest" description="Disordered" evidence="1">
    <location>
        <begin position="209"/>
        <end position="246"/>
    </location>
</feature>
<comment type="caution">
    <text evidence="3">The sequence shown here is derived from an EMBL/GenBank/DDBJ whole genome shotgun (WGS) entry which is preliminary data.</text>
</comment>
<dbReference type="Pfam" id="PF00615">
    <property type="entry name" value="RGS"/>
    <property type="match status" value="1"/>
</dbReference>
<dbReference type="VEuPathDB" id="FungiDB:TRICI_004835"/>
<sequence length="246" mass="27694">MTTDYCYADSRPYRRTICATSPSKGSPTSVCSDQGGERGSFKLPTLDDILADRAPEPYTLEGLKDFMARNHCLEVLEFVLDVALYRQWYYVWDTATSASRCTATLRHQWDHILSTYIRTNAPKELNVPCNVRDDLLHAWRDAARQPVPPEHLDGAVDVAKDLMKENVYLPFIATVKTEKQRTHSVAHNHSESALPTALAKHKRASICGPATAKSAPTNDTTHEPSPAKPKIWKKFKWLKSNSNNNN</sequence>
<dbReference type="PANTHER" id="PTHR10845:SF267">
    <property type="entry name" value="REGULATOR OF G PROTEIN SIGNALING DOMAIN PROTEIN (AFU_ORTHOLOGUE AFUA_6G06860)"/>
    <property type="match status" value="1"/>
</dbReference>
<feature type="domain" description="RGS" evidence="2">
    <location>
        <begin position="63"/>
        <end position="174"/>
    </location>
</feature>
<protein>
    <recommendedName>
        <fullName evidence="2">RGS domain-containing protein</fullName>
    </recommendedName>
</protein>
<name>A0A642V5A6_9ASCO</name>
<dbReference type="InterPro" id="IPR044926">
    <property type="entry name" value="RGS_subdomain_2"/>
</dbReference>
<evidence type="ECO:0000313" key="3">
    <source>
        <dbReference type="EMBL" id="KAA8908084.1"/>
    </source>
</evidence>
<accession>A0A642V5A6</accession>
<dbReference type="CDD" id="cd07440">
    <property type="entry name" value="RGS"/>
    <property type="match status" value="1"/>
</dbReference>
<dbReference type="Gene3D" id="1.10.167.10">
    <property type="entry name" value="Regulator of G-protein Signalling 4, domain 2"/>
    <property type="match status" value="1"/>
</dbReference>
<dbReference type="OrthoDB" id="10266999at2759"/>
<dbReference type="Proteomes" id="UP000761534">
    <property type="component" value="Unassembled WGS sequence"/>
</dbReference>
<dbReference type="PANTHER" id="PTHR10845">
    <property type="entry name" value="REGULATOR OF G PROTEIN SIGNALING"/>
    <property type="match status" value="1"/>
</dbReference>
<dbReference type="AlphaFoldDB" id="A0A642V5A6"/>
<dbReference type="EMBL" id="SWFS01000371">
    <property type="protein sequence ID" value="KAA8908084.1"/>
    <property type="molecule type" value="Genomic_DNA"/>
</dbReference>
<dbReference type="InterPro" id="IPR036305">
    <property type="entry name" value="RGS_sf"/>
</dbReference>
<proteinExistence type="predicted"/>
<evidence type="ECO:0000259" key="2">
    <source>
        <dbReference type="PROSITE" id="PS50132"/>
    </source>
</evidence>
<dbReference type="InterPro" id="IPR016137">
    <property type="entry name" value="RGS"/>
</dbReference>
<dbReference type="SUPFAM" id="SSF48097">
    <property type="entry name" value="Regulator of G-protein signaling, RGS"/>
    <property type="match status" value="1"/>
</dbReference>
<reference evidence="3" key="1">
    <citation type="journal article" date="2019" name="G3 (Bethesda)">
        <title>Genome Assemblies of Two Rare Opportunistic Yeast Pathogens: Diutina rugosa (syn. Candida rugosa) and Trichomonascus ciferrii (syn. Candida ciferrii).</title>
        <authorList>
            <person name="Mixao V."/>
            <person name="Saus E."/>
            <person name="Hansen A.P."/>
            <person name="Lass-Florl C."/>
            <person name="Gabaldon T."/>
        </authorList>
    </citation>
    <scope>NUCLEOTIDE SEQUENCE</scope>
    <source>
        <strain evidence="3">CBS 4856</strain>
    </source>
</reference>
<organism evidence="3 4">
    <name type="scientific">Trichomonascus ciferrii</name>
    <dbReference type="NCBI Taxonomy" id="44093"/>
    <lineage>
        <taxon>Eukaryota</taxon>
        <taxon>Fungi</taxon>
        <taxon>Dikarya</taxon>
        <taxon>Ascomycota</taxon>
        <taxon>Saccharomycotina</taxon>
        <taxon>Dipodascomycetes</taxon>
        <taxon>Dipodascales</taxon>
        <taxon>Trichomonascaceae</taxon>
        <taxon>Trichomonascus</taxon>
        <taxon>Trichomonascus ciferrii complex</taxon>
    </lineage>
</organism>